<feature type="signal peptide" evidence="4">
    <location>
        <begin position="1"/>
        <end position="29"/>
    </location>
</feature>
<proteinExistence type="inferred from homology"/>
<evidence type="ECO:0000256" key="1">
    <source>
        <dbReference type="ARBA" id="ARBA00023157"/>
    </source>
</evidence>
<organism evidence="6">
    <name type="scientific">Culex pipiens</name>
    <name type="common">House mosquito</name>
    <dbReference type="NCBI Taxonomy" id="7175"/>
    <lineage>
        <taxon>Eukaryota</taxon>
        <taxon>Metazoa</taxon>
        <taxon>Ecdysozoa</taxon>
        <taxon>Arthropoda</taxon>
        <taxon>Hexapoda</taxon>
        <taxon>Insecta</taxon>
        <taxon>Pterygota</taxon>
        <taxon>Neoptera</taxon>
        <taxon>Endopterygota</taxon>
        <taxon>Diptera</taxon>
        <taxon>Nematocera</taxon>
        <taxon>Culicoidea</taxon>
        <taxon>Culicidae</taxon>
        <taxon>Culicinae</taxon>
        <taxon>Culicini</taxon>
        <taxon>Culex</taxon>
        <taxon>Culex</taxon>
    </lineage>
</organism>
<dbReference type="SUPFAM" id="SSF50494">
    <property type="entry name" value="Trypsin-like serine proteases"/>
    <property type="match status" value="1"/>
</dbReference>
<evidence type="ECO:0000256" key="4">
    <source>
        <dbReference type="SAM" id="SignalP"/>
    </source>
</evidence>
<dbReference type="GO" id="GO:0004252">
    <property type="term" value="F:serine-type endopeptidase activity"/>
    <property type="evidence" value="ECO:0007669"/>
    <property type="project" value="InterPro"/>
</dbReference>
<evidence type="ECO:0000256" key="3">
    <source>
        <dbReference type="SAM" id="MobiDB-lite"/>
    </source>
</evidence>
<sequence>MSQYLNARSPVSDFLCFVIWLIVLRVAHCQYLQSPCPDTFTYQADPSTNQIFGYIEINNIQVGQVAKLNVDLSIGTQLPSQNVGSITLIKSREATFNDIVRGEPAQYRVNFPLQNILPTVLNIALNGQTICTGHRAQGRIVTTINLEHTLYTQLANNGQSGGGFQMFPQRPIYQPQPQPQPQQPFPAQTRPTWNNEPQTTPPRVVQPRPTQPQRPRTTTAQVFRPQPVATTEASPVQQSSSSFTCGRPSSAFLNRLSINGELVEKGQFPWIVPLFDQIQPRNPKYTCGSTIITNRYLITAAHCVYEIDEFIRPERLIAVPGMYNKDNFFDENAKIVNIEKIIPNDEYVQEDDLNDADVAVLRMAITLTFTEFIIPVCPWQGENDLSKIVGQQGLVAGWGVTELGSTTSTPTYIKSKIVDKRQCVNNLQRMYSSNARIFCGDGEGSVPCNGDSGSGLVIKRGNQYYLRGVVSKGLVDPNTLKCDASKYAIYTDIALFRFWLRQVTQN</sequence>
<dbReference type="Pfam" id="PF16030">
    <property type="entry name" value="GD_N"/>
    <property type="match status" value="1"/>
</dbReference>
<dbReference type="CDD" id="cd00190">
    <property type="entry name" value="Tryp_SPc"/>
    <property type="match status" value="1"/>
</dbReference>
<protein>
    <submittedName>
        <fullName evidence="6">Serine protease gd</fullName>
    </submittedName>
</protein>
<dbReference type="InterPro" id="IPR001254">
    <property type="entry name" value="Trypsin_dom"/>
</dbReference>
<dbReference type="GO" id="GO:0006508">
    <property type="term" value="P:proteolysis"/>
    <property type="evidence" value="ECO:0007669"/>
    <property type="project" value="UniProtKB-KW"/>
</dbReference>
<dbReference type="FunFam" id="2.40.10.10:FF:000068">
    <property type="entry name" value="transmembrane protease serine 2"/>
    <property type="match status" value="1"/>
</dbReference>
<feature type="chain" id="PRO_5033955900" evidence="4">
    <location>
        <begin position="30"/>
        <end position="506"/>
    </location>
</feature>
<keyword evidence="6" id="KW-0378">Hydrolase</keyword>
<feature type="domain" description="Peptidase S1" evidence="5">
    <location>
        <begin position="257"/>
        <end position="505"/>
    </location>
</feature>
<dbReference type="PANTHER" id="PTHR24258:SF140">
    <property type="entry name" value="BCDNA.GH08420-RELATED"/>
    <property type="match status" value="1"/>
</dbReference>
<dbReference type="InterPro" id="IPR043504">
    <property type="entry name" value="Peptidase_S1_PA_chymotrypsin"/>
</dbReference>
<dbReference type="InterPro" id="IPR009003">
    <property type="entry name" value="Peptidase_S1_PA"/>
</dbReference>
<evidence type="ECO:0000256" key="2">
    <source>
        <dbReference type="ARBA" id="ARBA00024195"/>
    </source>
</evidence>
<dbReference type="PROSITE" id="PS00134">
    <property type="entry name" value="TRYPSIN_HIS"/>
    <property type="match status" value="1"/>
</dbReference>
<feature type="region of interest" description="Disordered" evidence="3">
    <location>
        <begin position="161"/>
        <end position="220"/>
    </location>
</feature>
<comment type="similarity">
    <text evidence="2">Belongs to the peptidase S1 family. CLIP subfamily.</text>
</comment>
<keyword evidence="6" id="KW-0645">Protease</keyword>
<dbReference type="InterPro" id="IPR031986">
    <property type="entry name" value="GD_N"/>
</dbReference>
<accession>A0A8D8ND61</accession>
<name>A0A8D8ND61_CULPI</name>
<dbReference type="Pfam" id="PF00089">
    <property type="entry name" value="Trypsin"/>
    <property type="match status" value="1"/>
</dbReference>
<dbReference type="EMBL" id="HBUE01158865">
    <property type="protein sequence ID" value="CAG6509111.1"/>
    <property type="molecule type" value="Transcribed_RNA"/>
</dbReference>
<dbReference type="PANTHER" id="PTHR24258">
    <property type="entry name" value="SERINE PROTEASE-RELATED"/>
    <property type="match status" value="1"/>
</dbReference>
<dbReference type="InterPro" id="IPR001314">
    <property type="entry name" value="Peptidase_S1A"/>
</dbReference>
<evidence type="ECO:0000313" key="6">
    <source>
        <dbReference type="EMBL" id="CAG6560485.1"/>
    </source>
</evidence>
<dbReference type="InterPro" id="IPR018114">
    <property type="entry name" value="TRYPSIN_HIS"/>
</dbReference>
<dbReference type="AlphaFoldDB" id="A0A8D8ND61"/>
<reference evidence="6" key="1">
    <citation type="submission" date="2021-05" db="EMBL/GenBank/DDBJ databases">
        <authorList>
            <person name="Alioto T."/>
            <person name="Alioto T."/>
            <person name="Gomez Garrido J."/>
        </authorList>
    </citation>
    <scope>NUCLEOTIDE SEQUENCE</scope>
</reference>
<feature type="compositionally biased region" description="Low complexity" evidence="3">
    <location>
        <begin position="197"/>
        <end position="219"/>
    </location>
</feature>
<dbReference type="Gene3D" id="2.40.10.10">
    <property type="entry name" value="Trypsin-like serine proteases"/>
    <property type="match status" value="1"/>
</dbReference>
<keyword evidence="1" id="KW-1015">Disulfide bond</keyword>
<evidence type="ECO:0000259" key="5">
    <source>
        <dbReference type="PROSITE" id="PS50240"/>
    </source>
</evidence>
<dbReference type="PRINTS" id="PR00722">
    <property type="entry name" value="CHYMOTRYPSIN"/>
</dbReference>
<dbReference type="EMBL" id="HBUE01263994">
    <property type="protein sequence ID" value="CAG6560485.1"/>
    <property type="molecule type" value="Transcribed_RNA"/>
</dbReference>
<keyword evidence="4" id="KW-0732">Signal</keyword>
<feature type="compositionally biased region" description="Pro residues" evidence="3">
    <location>
        <begin position="174"/>
        <end position="184"/>
    </location>
</feature>
<dbReference type="PROSITE" id="PS50240">
    <property type="entry name" value="TRYPSIN_DOM"/>
    <property type="match status" value="1"/>
</dbReference>
<dbReference type="SMART" id="SM00020">
    <property type="entry name" value="Tryp_SPc"/>
    <property type="match status" value="1"/>
</dbReference>